<dbReference type="InterPro" id="IPR000375">
    <property type="entry name" value="Dynamin_stalk"/>
</dbReference>
<dbReference type="Gene3D" id="3.40.50.300">
    <property type="entry name" value="P-loop containing nucleotide triphosphate hydrolases"/>
    <property type="match status" value="1"/>
</dbReference>
<evidence type="ECO:0000313" key="5">
    <source>
        <dbReference type="EMBL" id="KAG0645024.1"/>
    </source>
</evidence>
<dbReference type="InterPro" id="IPR001401">
    <property type="entry name" value="Dynamin_GTPase"/>
</dbReference>
<comment type="caution">
    <text evidence="5">The sequence shown here is derived from an EMBL/GenBank/DDBJ whole genome shotgun (WGS) entry which is preliminary data.</text>
</comment>
<dbReference type="GO" id="GO:0008017">
    <property type="term" value="F:microtubule binding"/>
    <property type="evidence" value="ECO:0007669"/>
    <property type="project" value="TreeGrafter"/>
</dbReference>
<evidence type="ECO:0000256" key="1">
    <source>
        <dbReference type="ARBA" id="ARBA00022741"/>
    </source>
</evidence>
<feature type="domain" description="GED" evidence="3">
    <location>
        <begin position="596"/>
        <end position="686"/>
    </location>
</feature>
<dbReference type="GO" id="GO:0016559">
    <property type="term" value="P:peroxisome fission"/>
    <property type="evidence" value="ECO:0007669"/>
    <property type="project" value="TreeGrafter"/>
</dbReference>
<dbReference type="InterPro" id="IPR020850">
    <property type="entry name" value="GED_dom"/>
</dbReference>
<organism evidence="5 6">
    <name type="scientific">Hyphodiscus hymeniophilus</name>
    <dbReference type="NCBI Taxonomy" id="353542"/>
    <lineage>
        <taxon>Eukaryota</taxon>
        <taxon>Fungi</taxon>
        <taxon>Dikarya</taxon>
        <taxon>Ascomycota</taxon>
        <taxon>Pezizomycotina</taxon>
        <taxon>Leotiomycetes</taxon>
        <taxon>Helotiales</taxon>
        <taxon>Hyphodiscaceae</taxon>
        <taxon>Hyphodiscus</taxon>
    </lineage>
</organism>
<dbReference type="GO" id="GO:0016020">
    <property type="term" value="C:membrane"/>
    <property type="evidence" value="ECO:0007669"/>
    <property type="project" value="TreeGrafter"/>
</dbReference>
<dbReference type="GO" id="GO:0003924">
    <property type="term" value="F:GTPase activity"/>
    <property type="evidence" value="ECO:0007669"/>
    <property type="project" value="InterPro"/>
</dbReference>
<dbReference type="GO" id="GO:0006897">
    <property type="term" value="P:endocytosis"/>
    <property type="evidence" value="ECO:0007669"/>
    <property type="project" value="TreeGrafter"/>
</dbReference>
<dbReference type="Pfam" id="PF00350">
    <property type="entry name" value="Dynamin_N"/>
    <property type="match status" value="1"/>
</dbReference>
<keyword evidence="1" id="KW-0547">Nucleotide-binding</keyword>
<dbReference type="PANTHER" id="PTHR11566:SF21">
    <property type="entry name" value="DYNAMIN RELATED PROTEIN 1, ISOFORM A"/>
    <property type="match status" value="1"/>
</dbReference>
<dbReference type="Pfam" id="PF01031">
    <property type="entry name" value="Dynamin_M"/>
    <property type="match status" value="1"/>
</dbReference>
<keyword evidence="2" id="KW-0342">GTP-binding</keyword>
<feature type="domain" description="Dynamin-type G" evidence="4">
    <location>
        <begin position="31"/>
        <end position="330"/>
    </location>
</feature>
<sequence length="686" mass="77461">MIEIDDMDSPDRVRVLGIVDQFRELGVNEDISLPQKLVVVGDQSSGKSSLLEGLTSLSFPVASDLCTRHATQIVLRRASQGDAVVKVSIIPGPTANSNGEQKKLLERFTRTLEADRFTTEEFKNILNEASVIMGLPGPSDDIENLEKRFSDDVLKIELSGPEHHHLSVVDVPGLFHNPTKYQTEEDKSIIRGLIERYITDTRTIILAVLDARNNLANQEVFRMARAADPVGMRTVGIITKCDALQEGDEPGVLRIAQNSVERLNHGWFAVKNRSTKEILDGVTLEQRKLLERDFFQTSPWNQLAKDRVGIASLKKFLGKLLYDHIRGEFPALVEEIRNHVLESRNELDALGPPRQTFMEQRQFVTRLAAKYQRTVNDSLSGNYESNLEPQHPLKLRMHLQTANEAFGKSVERNGHTRAFMTVDGYVDSFFKRTKNEENIYDWIRGLYRHSRGAELPGTVNPAVLENLFRQQSAKWEDIGKNHVTTIKRIIDDFNHSMFEMLIPEASLRVKIEDRNIGFVNKALAGATCQLEKILRDERGGILQTINHYFAETLAKTREDRVLERLKNVGLNDGEMQIIDLAAIKGAAHLSNEDQAVNDIHDILKAYYKVAMKRFMDNVILQVVERHFLGEEGPVKAISPEYVGTLTDTALSDVAAESYVTSSTRTDIGYKLDRLERALKLAESQPL</sequence>
<dbReference type="EMBL" id="VNKQ01000020">
    <property type="protein sequence ID" value="KAG0645024.1"/>
    <property type="molecule type" value="Genomic_DNA"/>
</dbReference>
<dbReference type="InterPro" id="IPR030381">
    <property type="entry name" value="G_DYNAMIN_dom"/>
</dbReference>
<proteinExistence type="predicted"/>
<dbReference type="GO" id="GO:0000266">
    <property type="term" value="P:mitochondrial fission"/>
    <property type="evidence" value="ECO:0007669"/>
    <property type="project" value="TreeGrafter"/>
</dbReference>
<dbReference type="AlphaFoldDB" id="A0A9P6SJQ0"/>
<protein>
    <submittedName>
        <fullName evidence="5">Interferon-inducible Mx1</fullName>
    </submittedName>
</protein>
<evidence type="ECO:0000313" key="6">
    <source>
        <dbReference type="Proteomes" id="UP000785200"/>
    </source>
</evidence>
<accession>A0A9P6SJQ0</accession>
<dbReference type="PROSITE" id="PS51388">
    <property type="entry name" value="GED"/>
    <property type="match status" value="1"/>
</dbReference>
<dbReference type="PANTHER" id="PTHR11566">
    <property type="entry name" value="DYNAMIN"/>
    <property type="match status" value="1"/>
</dbReference>
<dbReference type="InterPro" id="IPR027417">
    <property type="entry name" value="P-loop_NTPase"/>
</dbReference>
<dbReference type="InterPro" id="IPR045063">
    <property type="entry name" value="Dynamin_N"/>
</dbReference>
<dbReference type="Gene3D" id="1.20.120.1240">
    <property type="entry name" value="Dynamin, middle domain"/>
    <property type="match status" value="1"/>
</dbReference>
<reference evidence="5" key="1">
    <citation type="submission" date="2019-07" db="EMBL/GenBank/DDBJ databases">
        <title>Hyphodiscus hymeniophilus genome sequencing and assembly.</title>
        <authorList>
            <person name="Kramer G."/>
            <person name="Nodwell J."/>
        </authorList>
    </citation>
    <scope>NUCLEOTIDE SEQUENCE</scope>
    <source>
        <strain evidence="5">ATCC 34498</strain>
    </source>
</reference>
<evidence type="ECO:0000259" key="3">
    <source>
        <dbReference type="PROSITE" id="PS51388"/>
    </source>
</evidence>
<gene>
    <name evidence="5" type="ORF">D0Z07_9195</name>
</gene>
<dbReference type="SUPFAM" id="SSF52540">
    <property type="entry name" value="P-loop containing nucleoside triphosphate hydrolases"/>
    <property type="match status" value="1"/>
</dbReference>
<dbReference type="SMART" id="SM00053">
    <property type="entry name" value="DYNc"/>
    <property type="match status" value="1"/>
</dbReference>
<name>A0A9P6SJQ0_9HELO</name>
<dbReference type="PROSITE" id="PS51718">
    <property type="entry name" value="G_DYNAMIN_2"/>
    <property type="match status" value="1"/>
</dbReference>
<keyword evidence="6" id="KW-1185">Reference proteome</keyword>
<dbReference type="Proteomes" id="UP000785200">
    <property type="component" value="Unassembled WGS sequence"/>
</dbReference>
<dbReference type="GO" id="GO:0005525">
    <property type="term" value="F:GTP binding"/>
    <property type="evidence" value="ECO:0007669"/>
    <property type="project" value="InterPro"/>
</dbReference>
<dbReference type="GO" id="GO:0048312">
    <property type="term" value="P:intracellular distribution of mitochondria"/>
    <property type="evidence" value="ECO:0007669"/>
    <property type="project" value="TreeGrafter"/>
</dbReference>
<evidence type="ECO:0000259" key="4">
    <source>
        <dbReference type="PROSITE" id="PS51718"/>
    </source>
</evidence>
<dbReference type="GO" id="GO:0005739">
    <property type="term" value="C:mitochondrion"/>
    <property type="evidence" value="ECO:0007669"/>
    <property type="project" value="TreeGrafter"/>
</dbReference>
<dbReference type="GO" id="GO:0005874">
    <property type="term" value="C:microtubule"/>
    <property type="evidence" value="ECO:0007669"/>
    <property type="project" value="TreeGrafter"/>
</dbReference>
<evidence type="ECO:0000256" key="2">
    <source>
        <dbReference type="ARBA" id="ARBA00023134"/>
    </source>
</evidence>
<dbReference type="PRINTS" id="PR00195">
    <property type="entry name" value="DYNAMIN"/>
</dbReference>
<dbReference type="OrthoDB" id="415706at2759"/>
<dbReference type="CDD" id="cd08771">
    <property type="entry name" value="DLP_1"/>
    <property type="match status" value="1"/>
</dbReference>
<dbReference type="InterPro" id="IPR022812">
    <property type="entry name" value="Dynamin"/>
</dbReference>